<evidence type="ECO:0000256" key="1">
    <source>
        <dbReference type="SAM" id="MobiDB-lite"/>
    </source>
</evidence>
<accession>A0A016T8F8</accession>
<dbReference type="EMBL" id="JARK01001462">
    <property type="protein sequence ID" value="EYB98952.1"/>
    <property type="molecule type" value="Genomic_DNA"/>
</dbReference>
<dbReference type="AlphaFoldDB" id="A0A016T8F8"/>
<sequence length="248" mass="27992">MYLMLIPTSRRKHNSASVATVMANDRSDSEKDDGVSGQENMRSVYLLPKKDLEPRQSQTRSVYLMPAVGVEESAKQTRVRRGSKENDEMYDEDSVHEKRKHKSKKKSKKSGSREDTEGRKSSTPSRDHSRKRVAHKYAKRHDKKPSSSDERDQVSSSKKRDKRKKKGRKRGSKEKPLHFSGSIAPCVAVAGNGGRRPQWMRAGLTVTSDGSDRRSPRLASAQQSSCSYRSIILLFVTSTHKIHLPVSI</sequence>
<feature type="compositionally biased region" description="Basic and acidic residues" evidence="1">
    <location>
        <begin position="144"/>
        <end position="153"/>
    </location>
</feature>
<feature type="region of interest" description="Disordered" evidence="1">
    <location>
        <begin position="7"/>
        <end position="179"/>
    </location>
</feature>
<feature type="compositionally biased region" description="Basic and acidic residues" evidence="1">
    <location>
        <begin position="111"/>
        <end position="120"/>
    </location>
</feature>
<feature type="compositionally biased region" description="Basic residues" evidence="1">
    <location>
        <begin position="157"/>
        <end position="172"/>
    </location>
</feature>
<evidence type="ECO:0000313" key="2">
    <source>
        <dbReference type="EMBL" id="EYB98952.1"/>
    </source>
</evidence>
<organism evidence="2 3">
    <name type="scientific">Ancylostoma ceylanicum</name>
    <dbReference type="NCBI Taxonomy" id="53326"/>
    <lineage>
        <taxon>Eukaryota</taxon>
        <taxon>Metazoa</taxon>
        <taxon>Ecdysozoa</taxon>
        <taxon>Nematoda</taxon>
        <taxon>Chromadorea</taxon>
        <taxon>Rhabditida</taxon>
        <taxon>Rhabditina</taxon>
        <taxon>Rhabditomorpha</taxon>
        <taxon>Strongyloidea</taxon>
        <taxon>Ancylostomatidae</taxon>
        <taxon>Ancylostomatinae</taxon>
        <taxon>Ancylostoma</taxon>
    </lineage>
</organism>
<reference evidence="3" key="1">
    <citation type="journal article" date="2015" name="Nat. Genet.">
        <title>The genome and transcriptome of the zoonotic hookworm Ancylostoma ceylanicum identify infection-specific gene families.</title>
        <authorList>
            <person name="Schwarz E.M."/>
            <person name="Hu Y."/>
            <person name="Antoshechkin I."/>
            <person name="Miller M.M."/>
            <person name="Sternberg P.W."/>
            <person name="Aroian R.V."/>
        </authorList>
    </citation>
    <scope>NUCLEOTIDE SEQUENCE</scope>
    <source>
        <strain evidence="3">HY135</strain>
    </source>
</reference>
<feature type="compositionally biased region" description="Basic and acidic residues" evidence="1">
    <location>
        <begin position="25"/>
        <end position="34"/>
    </location>
</feature>
<feature type="compositionally biased region" description="Basic residues" evidence="1">
    <location>
        <begin position="128"/>
        <end position="143"/>
    </location>
</feature>
<gene>
    <name evidence="2" type="primary">Acey_s0126.g1320</name>
    <name evidence="2" type="ORF">Y032_0126g1320</name>
</gene>
<protein>
    <submittedName>
        <fullName evidence="2">Uncharacterized protein</fullName>
    </submittedName>
</protein>
<name>A0A016T8F8_9BILA</name>
<dbReference type="Proteomes" id="UP000024635">
    <property type="component" value="Unassembled WGS sequence"/>
</dbReference>
<keyword evidence="3" id="KW-1185">Reference proteome</keyword>
<evidence type="ECO:0000313" key="3">
    <source>
        <dbReference type="Proteomes" id="UP000024635"/>
    </source>
</evidence>
<feature type="compositionally biased region" description="Basic residues" evidence="1">
    <location>
        <begin position="97"/>
        <end position="110"/>
    </location>
</feature>
<comment type="caution">
    <text evidence="2">The sequence shown here is derived from an EMBL/GenBank/DDBJ whole genome shotgun (WGS) entry which is preliminary data.</text>
</comment>
<proteinExistence type="predicted"/>